<gene>
    <name evidence="3" type="ORF">A2U01_0017789</name>
</gene>
<evidence type="ECO:0000259" key="2">
    <source>
        <dbReference type="Pfam" id="PF13202"/>
    </source>
</evidence>
<evidence type="ECO:0000256" key="1">
    <source>
        <dbReference type="ARBA" id="ARBA00022837"/>
    </source>
</evidence>
<dbReference type="GO" id="GO:0005509">
    <property type="term" value="F:calcium ion binding"/>
    <property type="evidence" value="ECO:0007669"/>
    <property type="project" value="InterPro"/>
</dbReference>
<protein>
    <submittedName>
        <fullName evidence="3">Two-pore potassium channel 1-like</fullName>
    </submittedName>
</protein>
<dbReference type="Pfam" id="PF13202">
    <property type="entry name" value="EF-hand_5"/>
    <property type="match status" value="2"/>
</dbReference>
<feature type="domain" description="EF-hand" evidence="2">
    <location>
        <begin position="43"/>
        <end position="59"/>
    </location>
</feature>
<keyword evidence="4" id="KW-1185">Reference proteome</keyword>
<sequence length="67" mass="7347">MTNFDLEAADLDEDGTVGAAEFVIYKLKEMGKITQEDITLVMKEFEELDVDQSGTLSVSDITLAQSS</sequence>
<keyword evidence="3" id="KW-0406">Ion transport</keyword>
<name>A0A392NC64_9FABA</name>
<dbReference type="Gene3D" id="1.10.238.10">
    <property type="entry name" value="EF-hand"/>
    <property type="match status" value="1"/>
</dbReference>
<proteinExistence type="predicted"/>
<dbReference type="EMBL" id="LXQA010033283">
    <property type="protein sequence ID" value="MCH96799.1"/>
    <property type="molecule type" value="Genomic_DNA"/>
</dbReference>
<dbReference type="GO" id="GO:0034220">
    <property type="term" value="P:monoatomic ion transmembrane transport"/>
    <property type="evidence" value="ECO:0007669"/>
    <property type="project" value="UniProtKB-KW"/>
</dbReference>
<dbReference type="InterPro" id="IPR018247">
    <property type="entry name" value="EF_Hand_1_Ca_BS"/>
</dbReference>
<reference evidence="3 4" key="1">
    <citation type="journal article" date="2018" name="Front. Plant Sci.">
        <title>Red Clover (Trifolium pratense) and Zigzag Clover (T. medium) - A Picture of Genomic Similarities and Differences.</title>
        <authorList>
            <person name="Dluhosova J."/>
            <person name="Istvanek J."/>
            <person name="Nedelnik J."/>
            <person name="Repkova J."/>
        </authorList>
    </citation>
    <scope>NUCLEOTIDE SEQUENCE [LARGE SCALE GENOMIC DNA]</scope>
    <source>
        <strain evidence="4">cv. 10/8</strain>
        <tissue evidence="3">Leaf</tissue>
    </source>
</reference>
<comment type="caution">
    <text evidence="3">The sequence shown here is derived from an EMBL/GenBank/DDBJ whole genome shotgun (WGS) entry which is preliminary data.</text>
</comment>
<dbReference type="PROSITE" id="PS00018">
    <property type="entry name" value="EF_HAND_1"/>
    <property type="match status" value="1"/>
</dbReference>
<dbReference type="SUPFAM" id="SSF47473">
    <property type="entry name" value="EF-hand"/>
    <property type="match status" value="1"/>
</dbReference>
<organism evidence="3 4">
    <name type="scientific">Trifolium medium</name>
    <dbReference type="NCBI Taxonomy" id="97028"/>
    <lineage>
        <taxon>Eukaryota</taxon>
        <taxon>Viridiplantae</taxon>
        <taxon>Streptophyta</taxon>
        <taxon>Embryophyta</taxon>
        <taxon>Tracheophyta</taxon>
        <taxon>Spermatophyta</taxon>
        <taxon>Magnoliopsida</taxon>
        <taxon>eudicotyledons</taxon>
        <taxon>Gunneridae</taxon>
        <taxon>Pentapetalae</taxon>
        <taxon>rosids</taxon>
        <taxon>fabids</taxon>
        <taxon>Fabales</taxon>
        <taxon>Fabaceae</taxon>
        <taxon>Papilionoideae</taxon>
        <taxon>50 kb inversion clade</taxon>
        <taxon>NPAAA clade</taxon>
        <taxon>Hologalegina</taxon>
        <taxon>IRL clade</taxon>
        <taxon>Trifolieae</taxon>
        <taxon>Trifolium</taxon>
    </lineage>
</organism>
<keyword evidence="1" id="KW-0106">Calcium</keyword>
<dbReference type="InterPro" id="IPR002048">
    <property type="entry name" value="EF_hand_dom"/>
</dbReference>
<feature type="domain" description="EF-hand" evidence="2">
    <location>
        <begin position="6"/>
        <end position="22"/>
    </location>
</feature>
<dbReference type="InterPro" id="IPR011992">
    <property type="entry name" value="EF-hand-dom_pair"/>
</dbReference>
<accession>A0A392NC64</accession>
<dbReference type="AlphaFoldDB" id="A0A392NC64"/>
<keyword evidence="3" id="KW-0407">Ion channel</keyword>
<evidence type="ECO:0000313" key="4">
    <source>
        <dbReference type="Proteomes" id="UP000265520"/>
    </source>
</evidence>
<keyword evidence="3" id="KW-0813">Transport</keyword>
<evidence type="ECO:0000313" key="3">
    <source>
        <dbReference type="EMBL" id="MCH96799.1"/>
    </source>
</evidence>
<dbReference type="Proteomes" id="UP000265520">
    <property type="component" value="Unassembled WGS sequence"/>
</dbReference>